<accession>A0ACC2V253</accession>
<dbReference type="Proteomes" id="UP001227268">
    <property type="component" value="Unassembled WGS sequence"/>
</dbReference>
<name>A0ACC2V253_9TREE</name>
<evidence type="ECO:0000313" key="2">
    <source>
        <dbReference type="Proteomes" id="UP001227268"/>
    </source>
</evidence>
<protein>
    <submittedName>
        <fullName evidence="1">Uncharacterized protein</fullName>
    </submittedName>
</protein>
<keyword evidence="2" id="KW-1185">Reference proteome</keyword>
<comment type="caution">
    <text evidence="1">The sequence shown here is derived from an EMBL/GenBank/DDBJ whole genome shotgun (WGS) entry which is preliminary data.</text>
</comment>
<proteinExistence type="predicted"/>
<organism evidence="1 2">
    <name type="scientific">Naganishia friedmannii</name>
    <dbReference type="NCBI Taxonomy" id="89922"/>
    <lineage>
        <taxon>Eukaryota</taxon>
        <taxon>Fungi</taxon>
        <taxon>Dikarya</taxon>
        <taxon>Basidiomycota</taxon>
        <taxon>Agaricomycotina</taxon>
        <taxon>Tremellomycetes</taxon>
        <taxon>Filobasidiales</taxon>
        <taxon>Filobasidiaceae</taxon>
        <taxon>Naganishia</taxon>
    </lineage>
</organism>
<dbReference type="EMBL" id="JASBWT010000034">
    <property type="protein sequence ID" value="KAJ9092926.1"/>
    <property type="molecule type" value="Genomic_DNA"/>
</dbReference>
<sequence length="504" mass="54620">MPHFDRGGRNAEGLVGVWAEEVESWLWIERRLLRCLSQRFQGETRRHTGGRLLVNGTVDGPSERIGDMYWPIEQAIKDGKLGGPGAGVEDIVVGGMHSLMIDEEGRLWSWGVNDGGALGRLTDKVPISEFEPETFADRDTLESTPGLVQGLEGFRVVRAAGGDSISLAISDKGHVKYWGSFRGSEGLLGFGGVKKAIQNTPVDLPFTAAPNRSSAFVSAAAGTDHVLLLASDGHVYSFGDNLQGQLGRKVPPRAQMRALTPEQLALRRIALIGAGSYHSFAVDLDGRVYAWGFNGAGQCGVADERKDKSWAEGVIQRPTLVDALSPERHDGARVIKVEAGSDHSLFLFSDGSVWACGKNIEHELGLADDHPALQPKEGETERPRAVFEPVQVFFPPPPSPEEKQPAVPPFEDTPEYRKASSKVVDISCGTRHNLAITNDDYVYSWGLGVTSQLGLGNKESAETPTLIRTPPSNPVMAEYKPLKVAASAGHCFILAQKKTQENKE</sequence>
<gene>
    <name evidence="1" type="ORF">QFC21_006638</name>
</gene>
<evidence type="ECO:0000313" key="1">
    <source>
        <dbReference type="EMBL" id="KAJ9092926.1"/>
    </source>
</evidence>
<reference evidence="1" key="1">
    <citation type="submission" date="2023-04" db="EMBL/GenBank/DDBJ databases">
        <title>Draft Genome sequencing of Naganishia species isolated from polar environments using Oxford Nanopore Technology.</title>
        <authorList>
            <person name="Leo P."/>
            <person name="Venkateswaran K."/>
        </authorList>
    </citation>
    <scope>NUCLEOTIDE SEQUENCE</scope>
    <source>
        <strain evidence="1">MNA-CCFEE 5423</strain>
    </source>
</reference>